<keyword evidence="2" id="KW-1185">Reference proteome</keyword>
<dbReference type="STRING" id="288992.SAMN04488522_106169"/>
<organism evidence="1 2">
    <name type="scientific">Pedobacter caeni</name>
    <dbReference type="NCBI Taxonomy" id="288992"/>
    <lineage>
        <taxon>Bacteria</taxon>
        <taxon>Pseudomonadati</taxon>
        <taxon>Bacteroidota</taxon>
        <taxon>Sphingobacteriia</taxon>
        <taxon>Sphingobacteriales</taxon>
        <taxon>Sphingobacteriaceae</taxon>
        <taxon>Pedobacter</taxon>
    </lineage>
</organism>
<accession>A0A1M5L1C5</accession>
<gene>
    <name evidence="1" type="ORF">SAMN04488522_106169</name>
</gene>
<evidence type="ECO:0008006" key="3">
    <source>
        <dbReference type="Google" id="ProtNLM"/>
    </source>
</evidence>
<name>A0A1M5L1C5_9SPHI</name>
<dbReference type="AlphaFoldDB" id="A0A1M5L1C5"/>
<dbReference type="EMBL" id="FQUQ01000006">
    <property type="protein sequence ID" value="SHG58745.1"/>
    <property type="molecule type" value="Genomic_DNA"/>
</dbReference>
<evidence type="ECO:0000313" key="2">
    <source>
        <dbReference type="Proteomes" id="UP000184287"/>
    </source>
</evidence>
<reference evidence="2" key="1">
    <citation type="submission" date="2016-11" db="EMBL/GenBank/DDBJ databases">
        <authorList>
            <person name="Varghese N."/>
            <person name="Submissions S."/>
        </authorList>
    </citation>
    <scope>NUCLEOTIDE SEQUENCE [LARGE SCALE GENOMIC DNA]</scope>
    <source>
        <strain evidence="2">DSM 16990</strain>
    </source>
</reference>
<proteinExistence type="predicted"/>
<dbReference type="Proteomes" id="UP000184287">
    <property type="component" value="Unassembled WGS sequence"/>
</dbReference>
<protein>
    <recommendedName>
        <fullName evidence="3">Transposase, YhgA-like</fullName>
    </recommendedName>
</protein>
<sequence>MQNPSCSSQYDKMIKENMNEAMPDILSGVLGIQAARAEDLAERIQYTKERIPDQLKKITDDSGETFVLHIEWQLKNDAEMIDRMLEYRAMLRRKYRINIRQYVLFMGKTTSTMINRIEERDLKFRFHLIVLYQIDYKVFLASEKPEQKILAVLGDFCKEDPETVLRKIIEGIKAKTKGSLAGQRYMNQLRILVQLRNLETQFNHIMESVSTFFKEERDPYYIRGFQKGTEKAAIKAAIRASSEFAERLIEGTDHTDEVIAKLAGVTVPFVKRKRRALIKKKNINE</sequence>
<evidence type="ECO:0000313" key="1">
    <source>
        <dbReference type="EMBL" id="SHG58745.1"/>
    </source>
</evidence>